<dbReference type="AntiFam" id="ANF00159">
    <property type="entry name" value="Shadow ORF (opposite uvrA)"/>
</dbReference>
<proteinExistence type="predicted"/>
<sequence length="70" mass="8026">MLNDHNSVALIAKLMQNVEQLLDIRKVQTGGRLIENVQRLPGTAFGQLTRQLHALRFTSRERVADCPRRM</sequence>
<protein>
    <submittedName>
        <fullName evidence="1">Uncharacterized protein</fullName>
    </submittedName>
</protein>
<dbReference type="Proteomes" id="UP000255106">
    <property type="component" value="Unassembled WGS sequence"/>
</dbReference>
<accession>A0A377LPY0</accession>
<evidence type="ECO:0000313" key="2">
    <source>
        <dbReference type="Proteomes" id="UP000255106"/>
    </source>
</evidence>
<name>A0A377LPY0_ENTCL</name>
<gene>
    <name evidence="1" type="ORF">NCTC10005_00802</name>
</gene>
<dbReference type="EMBL" id="UGJB01000004">
    <property type="protein sequence ID" value="STQ08152.1"/>
    <property type="molecule type" value="Genomic_DNA"/>
</dbReference>
<dbReference type="AlphaFoldDB" id="A0A377LPY0"/>
<organism evidence="1 2">
    <name type="scientific">Enterobacter cloacae</name>
    <dbReference type="NCBI Taxonomy" id="550"/>
    <lineage>
        <taxon>Bacteria</taxon>
        <taxon>Pseudomonadati</taxon>
        <taxon>Pseudomonadota</taxon>
        <taxon>Gammaproteobacteria</taxon>
        <taxon>Enterobacterales</taxon>
        <taxon>Enterobacteriaceae</taxon>
        <taxon>Enterobacter</taxon>
        <taxon>Enterobacter cloacae complex</taxon>
    </lineage>
</organism>
<evidence type="ECO:0000313" key="1">
    <source>
        <dbReference type="EMBL" id="STQ08152.1"/>
    </source>
</evidence>
<reference evidence="1 2" key="1">
    <citation type="submission" date="2018-06" db="EMBL/GenBank/DDBJ databases">
        <authorList>
            <consortium name="Pathogen Informatics"/>
            <person name="Doyle S."/>
        </authorList>
    </citation>
    <scope>NUCLEOTIDE SEQUENCE [LARGE SCALE GENOMIC DNA]</scope>
    <source>
        <strain evidence="1 2">NCTC10005</strain>
    </source>
</reference>